<gene>
    <name evidence="2" type="ORF">NEZAVI_LOCUS7436</name>
</gene>
<dbReference type="GO" id="GO:0030688">
    <property type="term" value="C:preribosome, small subunit precursor"/>
    <property type="evidence" value="ECO:0007669"/>
    <property type="project" value="TreeGrafter"/>
</dbReference>
<protein>
    <recommendedName>
        <fullName evidence="4">Nucleolar protein 9</fullName>
    </recommendedName>
</protein>
<name>A0A9P0H8Z0_NEZVI</name>
<dbReference type="InterPro" id="IPR040000">
    <property type="entry name" value="NOP9"/>
</dbReference>
<evidence type="ECO:0000256" key="1">
    <source>
        <dbReference type="ARBA" id="ARBA00022737"/>
    </source>
</evidence>
<dbReference type="GO" id="GO:0000056">
    <property type="term" value="P:ribosomal small subunit export from nucleus"/>
    <property type="evidence" value="ECO:0007669"/>
    <property type="project" value="TreeGrafter"/>
</dbReference>
<dbReference type="GO" id="GO:0005730">
    <property type="term" value="C:nucleolus"/>
    <property type="evidence" value="ECO:0007669"/>
    <property type="project" value="TreeGrafter"/>
</dbReference>
<dbReference type="SMART" id="SM00025">
    <property type="entry name" value="Pumilio"/>
    <property type="match status" value="4"/>
</dbReference>
<keyword evidence="3" id="KW-1185">Reference proteome</keyword>
<dbReference type="InterPro" id="IPR011989">
    <property type="entry name" value="ARM-like"/>
</dbReference>
<dbReference type="GO" id="GO:0000447">
    <property type="term" value="P:endonucleolytic cleavage in ITS1 to separate SSU-rRNA from 5.8S rRNA and LSU-rRNA from tricistronic rRNA transcript (SSU-rRNA, 5.8S rRNA, LSU-rRNA)"/>
    <property type="evidence" value="ECO:0007669"/>
    <property type="project" value="TreeGrafter"/>
</dbReference>
<dbReference type="AlphaFoldDB" id="A0A9P0H8Z0"/>
<dbReference type="Pfam" id="PF22493">
    <property type="entry name" value="PUF_NOP9"/>
    <property type="match status" value="2"/>
</dbReference>
<dbReference type="PANTHER" id="PTHR13102:SF0">
    <property type="entry name" value="NUCLEOLAR PROTEIN 9"/>
    <property type="match status" value="1"/>
</dbReference>
<dbReference type="GO" id="GO:0030686">
    <property type="term" value="C:90S preribosome"/>
    <property type="evidence" value="ECO:0007669"/>
    <property type="project" value="TreeGrafter"/>
</dbReference>
<dbReference type="GO" id="GO:0003723">
    <property type="term" value="F:RNA binding"/>
    <property type="evidence" value="ECO:0007669"/>
    <property type="project" value="InterPro"/>
</dbReference>
<dbReference type="InterPro" id="IPR001313">
    <property type="entry name" value="Pumilio_RNA-bd_rpt"/>
</dbReference>
<dbReference type="Proteomes" id="UP001152798">
    <property type="component" value="Chromosome 4"/>
</dbReference>
<dbReference type="GO" id="GO:0000480">
    <property type="term" value="P:endonucleolytic cleavage in 5'-ETS of tricistronic rRNA transcript (SSU-rRNA, 5.8S rRNA, LSU-rRNA)"/>
    <property type="evidence" value="ECO:0007669"/>
    <property type="project" value="TreeGrafter"/>
</dbReference>
<dbReference type="SUPFAM" id="SSF48371">
    <property type="entry name" value="ARM repeat"/>
    <property type="match status" value="2"/>
</dbReference>
<dbReference type="Gene3D" id="1.25.10.10">
    <property type="entry name" value="Leucine-rich Repeat Variant"/>
    <property type="match status" value="2"/>
</dbReference>
<organism evidence="2 3">
    <name type="scientific">Nezara viridula</name>
    <name type="common">Southern green stink bug</name>
    <name type="synonym">Cimex viridulus</name>
    <dbReference type="NCBI Taxonomy" id="85310"/>
    <lineage>
        <taxon>Eukaryota</taxon>
        <taxon>Metazoa</taxon>
        <taxon>Ecdysozoa</taxon>
        <taxon>Arthropoda</taxon>
        <taxon>Hexapoda</taxon>
        <taxon>Insecta</taxon>
        <taxon>Pterygota</taxon>
        <taxon>Neoptera</taxon>
        <taxon>Paraneoptera</taxon>
        <taxon>Hemiptera</taxon>
        <taxon>Heteroptera</taxon>
        <taxon>Panheteroptera</taxon>
        <taxon>Pentatomomorpha</taxon>
        <taxon>Pentatomoidea</taxon>
        <taxon>Pentatomidae</taxon>
        <taxon>Pentatominae</taxon>
        <taxon>Nezara</taxon>
    </lineage>
</organism>
<accession>A0A9P0H8Z0</accession>
<evidence type="ECO:0008006" key="4">
    <source>
        <dbReference type="Google" id="ProtNLM"/>
    </source>
</evidence>
<dbReference type="EMBL" id="OV725080">
    <property type="protein sequence ID" value="CAH1397649.1"/>
    <property type="molecule type" value="Genomic_DNA"/>
</dbReference>
<proteinExistence type="predicted"/>
<evidence type="ECO:0000313" key="3">
    <source>
        <dbReference type="Proteomes" id="UP001152798"/>
    </source>
</evidence>
<dbReference type="GO" id="GO:0000472">
    <property type="term" value="P:endonucleolytic cleavage to generate mature 5'-end of SSU-rRNA from (SSU-rRNA, 5.8S rRNA, LSU-rRNA)"/>
    <property type="evidence" value="ECO:0007669"/>
    <property type="project" value="TreeGrafter"/>
</dbReference>
<dbReference type="InterPro" id="IPR016024">
    <property type="entry name" value="ARM-type_fold"/>
</dbReference>
<sequence length="539" mass="61557">MDKKSRKRKQKRSLLGQARKYGRKGQYGRGTHVGEDVYQYFLKIYEMKLEEFETEEEKITFANNALKETEDQEVHLSSNQFVSRVIEKLLPFSNDDILFKFVSSFSDLRILSTDNYASHVLQTLIKVCASRFREKGESSDESKYCEYVKRVSLFIFNNLEEFIEDPYANQIGRCCLQECSGNESNKPLSSEIVDNLALRIMKWPTLDFVTNNELASGFMQVLLTSLSKTDLKLTQKLIKKLLNECFLIEDVKLENTDVENIFSSMAATRLLEAMIEVSTGKRYTQILSMLFLSRLTLLSCNKKCFICIQKLISSCQDLSELKLINVELIPNFEKLISAGNLGVLVEMAKACIRLKSSEGEFLKGLKEALKAEHSSNGELVLKLLFLSGDTVNKNGSLLLQTLFQFKKPISIVENLLSVDTNKLKEIFLDPKGSYIVDAYVSSKTIGEKSRDRLIHKFKGHYKDLVLDKFGSRVVEALWSRASLKEKHLIMSELDRSICRTVPGSIIASKFRLDLYLYDKTKWANSETKSVVKIFSEIVA</sequence>
<evidence type="ECO:0000313" key="2">
    <source>
        <dbReference type="EMBL" id="CAH1397649.1"/>
    </source>
</evidence>
<reference evidence="2" key="1">
    <citation type="submission" date="2022-01" db="EMBL/GenBank/DDBJ databases">
        <authorList>
            <person name="King R."/>
        </authorList>
    </citation>
    <scope>NUCLEOTIDE SEQUENCE</scope>
</reference>
<dbReference type="PANTHER" id="PTHR13102">
    <property type="entry name" value="NUCLEOLAR PROTEIN 9"/>
    <property type="match status" value="1"/>
</dbReference>
<dbReference type="OrthoDB" id="9987665at2759"/>
<keyword evidence="1" id="KW-0677">Repeat</keyword>